<organism evidence="8">
    <name type="scientific">marine metagenome</name>
    <dbReference type="NCBI Taxonomy" id="408172"/>
    <lineage>
        <taxon>unclassified sequences</taxon>
        <taxon>metagenomes</taxon>
        <taxon>ecological metagenomes</taxon>
    </lineage>
</organism>
<comment type="subcellular location">
    <subcellularLocation>
        <location evidence="1">Cell membrane</location>
        <topology evidence="1">Multi-pass membrane protein</topology>
    </subcellularLocation>
</comment>
<gene>
    <name evidence="8" type="ORF">METZ01_LOCUS21482</name>
</gene>
<dbReference type="InterPro" id="IPR013702">
    <property type="entry name" value="FIST_domain_N"/>
</dbReference>
<evidence type="ECO:0000256" key="1">
    <source>
        <dbReference type="ARBA" id="ARBA00004651"/>
    </source>
</evidence>
<dbReference type="PANTHER" id="PTHR14939:SF5">
    <property type="entry name" value="F-BOX ONLY PROTEIN 22"/>
    <property type="match status" value="1"/>
</dbReference>
<sequence length="378" mass="39687">MPYASSLSTHHDPGIAIGETIGEVLEVLGPSPDVVALFISGNFLSHAENFLTATQNLLQPAALIGTTAVSVISGPREVEDQGAVALWGGRFTGTASTIRLDARQLSGGAIEIDELPQSSAHTLILLADPFTFPTELAVSAWSNSHPQLQVIGGLASAASAPNGNRLLIDDQMYETGAVGLLVEGPTRVDPLVSQGCRPVGSPLIVTAADQNLIRELGGKPALVRLEEMFQGLSENEKLLVNQGLHIGRVIDEHKVDFGTGDFLIRAVMGADQRTGSLAIGDNAPVGSTVQFQVRDAQSADDDLRLLVQPLDPADGALLFTCNGRGTHLFEHPDHDAAIIADLVRQEAVAGMFCAGEIGPVGTQSFLHGFTASAAIFRD</sequence>
<evidence type="ECO:0000259" key="7">
    <source>
        <dbReference type="SMART" id="SM01204"/>
    </source>
</evidence>
<feature type="domain" description="FIST C-domain" evidence="7">
    <location>
        <begin position="221"/>
        <end position="360"/>
    </location>
</feature>
<dbReference type="GO" id="GO:0005886">
    <property type="term" value="C:plasma membrane"/>
    <property type="evidence" value="ECO:0007669"/>
    <property type="project" value="UniProtKB-SubCell"/>
</dbReference>
<accession>A0A381PQ94</accession>
<evidence type="ECO:0000259" key="6">
    <source>
        <dbReference type="SMART" id="SM00897"/>
    </source>
</evidence>
<dbReference type="AlphaFoldDB" id="A0A381PQ94"/>
<dbReference type="Pfam" id="PF10442">
    <property type="entry name" value="FIST_C"/>
    <property type="match status" value="1"/>
</dbReference>
<keyword evidence="3" id="KW-0812">Transmembrane</keyword>
<reference evidence="8" key="1">
    <citation type="submission" date="2018-05" db="EMBL/GenBank/DDBJ databases">
        <authorList>
            <person name="Lanie J.A."/>
            <person name="Ng W.-L."/>
            <person name="Kazmierczak K.M."/>
            <person name="Andrzejewski T.M."/>
            <person name="Davidsen T.M."/>
            <person name="Wayne K.J."/>
            <person name="Tettelin H."/>
            <person name="Glass J.I."/>
            <person name="Rusch D."/>
            <person name="Podicherti R."/>
            <person name="Tsui H.-C.T."/>
            <person name="Winkler M.E."/>
        </authorList>
    </citation>
    <scope>NUCLEOTIDE SEQUENCE</scope>
</reference>
<dbReference type="PIRSF" id="PIRSF018953">
    <property type="entry name" value="UCP018953"/>
    <property type="match status" value="1"/>
</dbReference>
<dbReference type="EMBL" id="UINC01001039">
    <property type="protein sequence ID" value="SUZ68628.1"/>
    <property type="molecule type" value="Genomic_DNA"/>
</dbReference>
<feature type="domain" description="FIST" evidence="6">
    <location>
        <begin position="31"/>
        <end position="220"/>
    </location>
</feature>
<protein>
    <recommendedName>
        <fullName evidence="9">FIST C-domain domain-containing protein</fullName>
    </recommendedName>
</protein>
<keyword evidence="2" id="KW-1003">Cell membrane</keyword>
<evidence type="ECO:0000256" key="4">
    <source>
        <dbReference type="ARBA" id="ARBA00022989"/>
    </source>
</evidence>
<proteinExistence type="predicted"/>
<keyword evidence="5" id="KW-0472">Membrane</keyword>
<evidence type="ECO:0000256" key="3">
    <source>
        <dbReference type="ARBA" id="ARBA00022692"/>
    </source>
</evidence>
<evidence type="ECO:0000256" key="5">
    <source>
        <dbReference type="ARBA" id="ARBA00023136"/>
    </source>
</evidence>
<dbReference type="PANTHER" id="PTHR14939">
    <property type="entry name" value="F-BOX ONLY PROTEIN 22"/>
    <property type="match status" value="1"/>
</dbReference>
<name>A0A381PQ94_9ZZZZ</name>
<evidence type="ECO:0000313" key="8">
    <source>
        <dbReference type="EMBL" id="SUZ68628.1"/>
    </source>
</evidence>
<dbReference type="InterPro" id="IPR019494">
    <property type="entry name" value="FIST_C"/>
</dbReference>
<evidence type="ECO:0000256" key="2">
    <source>
        <dbReference type="ARBA" id="ARBA00022475"/>
    </source>
</evidence>
<evidence type="ECO:0008006" key="9">
    <source>
        <dbReference type="Google" id="ProtNLM"/>
    </source>
</evidence>
<dbReference type="SMART" id="SM00897">
    <property type="entry name" value="FIST"/>
    <property type="match status" value="1"/>
</dbReference>
<dbReference type="SMART" id="SM01204">
    <property type="entry name" value="FIST_C"/>
    <property type="match status" value="1"/>
</dbReference>
<keyword evidence="4" id="KW-1133">Transmembrane helix</keyword>
<dbReference type="Pfam" id="PF08495">
    <property type="entry name" value="FIST"/>
    <property type="match status" value="1"/>
</dbReference>
<dbReference type="InterPro" id="IPR016741">
    <property type="entry name" value="UCP018953"/>
</dbReference>